<evidence type="ECO:0000313" key="1">
    <source>
        <dbReference type="EMBL" id="MFC4497985.1"/>
    </source>
</evidence>
<protein>
    <submittedName>
        <fullName evidence="1">Aromatase/cyclase</fullName>
    </submittedName>
</protein>
<dbReference type="Gene3D" id="3.30.530.20">
    <property type="match status" value="2"/>
</dbReference>
<dbReference type="InterPro" id="IPR019587">
    <property type="entry name" value="Polyketide_cyclase/dehydratase"/>
</dbReference>
<dbReference type="Pfam" id="PF10604">
    <property type="entry name" value="Polyketide_cyc2"/>
    <property type="match status" value="2"/>
</dbReference>
<dbReference type="Proteomes" id="UP001595839">
    <property type="component" value="Unassembled WGS sequence"/>
</dbReference>
<keyword evidence="2" id="KW-1185">Reference proteome</keyword>
<dbReference type="CDD" id="cd08861">
    <property type="entry name" value="OtcD1_ARO-CYC_like"/>
    <property type="match status" value="2"/>
</dbReference>
<dbReference type="RefSeq" id="WP_381165975.1">
    <property type="nucleotide sequence ID" value="NZ_JBHSFK010000001.1"/>
</dbReference>
<dbReference type="InterPro" id="IPR023393">
    <property type="entry name" value="START-like_dom_sf"/>
</dbReference>
<comment type="caution">
    <text evidence="1">The sequence shown here is derived from an EMBL/GenBank/DDBJ whole genome shotgun (WGS) entry which is preliminary data.</text>
</comment>
<organism evidence="1 2">
    <name type="scientific">Streptomyces vulcanius</name>
    <dbReference type="NCBI Taxonomy" id="1441876"/>
    <lineage>
        <taxon>Bacteria</taxon>
        <taxon>Bacillati</taxon>
        <taxon>Actinomycetota</taxon>
        <taxon>Actinomycetes</taxon>
        <taxon>Kitasatosporales</taxon>
        <taxon>Streptomycetaceae</taxon>
        <taxon>Streptomyces</taxon>
    </lineage>
</organism>
<proteinExistence type="predicted"/>
<accession>A0ABV9AG24</accession>
<gene>
    <name evidence="1" type="ORF">ACFPIH_00390</name>
</gene>
<dbReference type="SUPFAM" id="SSF55961">
    <property type="entry name" value="Bet v1-like"/>
    <property type="match status" value="2"/>
</dbReference>
<sequence length="326" mass="36218">MAQTDQRQLAPTAEPAVHHTAHTIEVQAPPEAVYAIVSDVARWPLRFAPNVHVEHLERTATTERIQIWATANGEVRTWVSRRELDPENRRVTFRQEVSSPPVASMRGEWIITSTADGTSRLELTHDFRAVDDDPVGVEWIARATDRNSAAELDAVRALAEQYAQLGELELTFEDTVHVDGSADDVFDFLYQAREWPSRLPHVDRLELEENVPGIQVMSMDTRTADGSVHTTRSIRVALGRERILYKQTETPALMTAHTGEWSLAPAGEGVLVTSRHSVTIRPDAVPTVLGESATVADARAFVRKALSTNSTTTLHHARAYAEARRG</sequence>
<name>A0ABV9AG24_9ACTN</name>
<dbReference type="EMBL" id="JBHSFK010000001">
    <property type="protein sequence ID" value="MFC4497985.1"/>
    <property type="molecule type" value="Genomic_DNA"/>
</dbReference>
<evidence type="ECO:0000313" key="2">
    <source>
        <dbReference type="Proteomes" id="UP001595839"/>
    </source>
</evidence>
<reference evidence="2" key="1">
    <citation type="journal article" date="2019" name="Int. J. Syst. Evol. Microbiol.">
        <title>The Global Catalogue of Microorganisms (GCM) 10K type strain sequencing project: providing services to taxonomists for standard genome sequencing and annotation.</title>
        <authorList>
            <consortium name="The Broad Institute Genomics Platform"/>
            <consortium name="The Broad Institute Genome Sequencing Center for Infectious Disease"/>
            <person name="Wu L."/>
            <person name="Ma J."/>
        </authorList>
    </citation>
    <scope>NUCLEOTIDE SEQUENCE [LARGE SCALE GENOMIC DNA]</scope>
    <source>
        <strain evidence="2">CGMCC 4.7177</strain>
    </source>
</reference>